<sequence>MDLQSRRCMVGFGFTSQEIAAFTWNRHKSITSRRVSTSFPQLVRDIIGYLRAEESHRLL</sequence>
<dbReference type="EMBL" id="KQ085962">
    <property type="protein sequence ID" value="KLO13270.1"/>
    <property type="molecule type" value="Genomic_DNA"/>
</dbReference>
<protein>
    <submittedName>
        <fullName evidence="1">Uncharacterized protein</fullName>
    </submittedName>
</protein>
<proteinExistence type="predicted"/>
<dbReference type="InParanoid" id="A0A0H2RMT3"/>
<organism evidence="1 2">
    <name type="scientific">Schizopora paradoxa</name>
    <dbReference type="NCBI Taxonomy" id="27342"/>
    <lineage>
        <taxon>Eukaryota</taxon>
        <taxon>Fungi</taxon>
        <taxon>Dikarya</taxon>
        <taxon>Basidiomycota</taxon>
        <taxon>Agaricomycotina</taxon>
        <taxon>Agaricomycetes</taxon>
        <taxon>Hymenochaetales</taxon>
        <taxon>Schizoporaceae</taxon>
        <taxon>Schizopora</taxon>
    </lineage>
</organism>
<reference evidence="1 2" key="1">
    <citation type="submission" date="2015-04" db="EMBL/GenBank/DDBJ databases">
        <title>Complete genome sequence of Schizopora paradoxa KUC8140, a cosmopolitan wood degrader in East Asia.</title>
        <authorList>
            <consortium name="DOE Joint Genome Institute"/>
            <person name="Min B."/>
            <person name="Park H."/>
            <person name="Jang Y."/>
            <person name="Kim J.-J."/>
            <person name="Kim K.H."/>
            <person name="Pangilinan J."/>
            <person name="Lipzen A."/>
            <person name="Riley R."/>
            <person name="Grigoriev I.V."/>
            <person name="Spatafora J.W."/>
            <person name="Choi I.-G."/>
        </authorList>
    </citation>
    <scope>NUCLEOTIDE SEQUENCE [LARGE SCALE GENOMIC DNA]</scope>
    <source>
        <strain evidence="1 2">KUC8140</strain>
    </source>
</reference>
<evidence type="ECO:0000313" key="1">
    <source>
        <dbReference type="EMBL" id="KLO13270.1"/>
    </source>
</evidence>
<dbReference type="Proteomes" id="UP000053477">
    <property type="component" value="Unassembled WGS sequence"/>
</dbReference>
<gene>
    <name evidence="1" type="ORF">SCHPADRAFT_904339</name>
</gene>
<name>A0A0H2RMT3_9AGAM</name>
<evidence type="ECO:0000313" key="2">
    <source>
        <dbReference type="Proteomes" id="UP000053477"/>
    </source>
</evidence>
<keyword evidence="2" id="KW-1185">Reference proteome</keyword>
<dbReference type="AlphaFoldDB" id="A0A0H2RMT3"/>
<accession>A0A0H2RMT3</accession>